<organism evidence="2">
    <name type="scientific">Magnetococcus massalia (strain MO-1)</name>
    <dbReference type="NCBI Taxonomy" id="451514"/>
    <lineage>
        <taxon>Bacteria</taxon>
        <taxon>Pseudomonadati</taxon>
        <taxon>Pseudomonadota</taxon>
        <taxon>Magnetococcia</taxon>
        <taxon>Magnetococcales</taxon>
        <taxon>Magnetococcaceae</taxon>
        <taxon>Magnetococcus</taxon>
    </lineage>
</organism>
<sequence length="60" mass="6574">MSPTMLNISTGGSKEEPSATQTLVMLTKKDLEKWLAGGKVRSYHRNPAAAERRMLDGKLA</sequence>
<protein>
    <submittedName>
        <fullName evidence="2">Uncharacterized protein</fullName>
    </submittedName>
</protein>
<feature type="region of interest" description="Disordered" evidence="1">
    <location>
        <begin position="1"/>
        <end position="20"/>
    </location>
</feature>
<accession>A0A1S7LPS0</accession>
<proteinExistence type="predicted"/>
<dbReference type="EMBL" id="LO017727">
    <property type="protein sequence ID" value="CRH07791.1"/>
    <property type="molecule type" value="Genomic_DNA"/>
</dbReference>
<evidence type="ECO:0000313" key="2">
    <source>
        <dbReference type="EMBL" id="CRH07791.1"/>
    </source>
</evidence>
<dbReference type="AlphaFoldDB" id="A0A1S7LPS0"/>
<reference evidence="2" key="1">
    <citation type="submission" date="2015-04" db="EMBL/GenBank/DDBJ databases">
        <authorList>
            <person name="Syromyatnikov M.Y."/>
            <person name="Popov V.N."/>
        </authorList>
    </citation>
    <scope>NUCLEOTIDE SEQUENCE</scope>
    <source>
        <strain evidence="2">MO-1</strain>
    </source>
</reference>
<name>A0A1S7LPS0_MAGMO</name>
<gene>
    <name evidence="2" type="ORF">MAGMO_3659</name>
</gene>
<evidence type="ECO:0000256" key="1">
    <source>
        <dbReference type="SAM" id="MobiDB-lite"/>
    </source>
</evidence>